<dbReference type="InterPro" id="IPR037208">
    <property type="entry name" value="Spo0E-like_sf"/>
</dbReference>
<evidence type="ECO:0000313" key="1">
    <source>
        <dbReference type="EMBL" id="MFD2670270.1"/>
    </source>
</evidence>
<dbReference type="InterPro" id="IPR036638">
    <property type="entry name" value="HLH_DNA-bd_sf"/>
</dbReference>
<protein>
    <submittedName>
        <fullName evidence="1">Aspartyl-phosphate phosphatase Spo0E family protein</fullName>
    </submittedName>
</protein>
<proteinExistence type="predicted"/>
<accession>A0ABW5R5F7</accession>
<gene>
    <name evidence="1" type="ORF">ACFSUC_01455</name>
</gene>
<sequence length="64" mass="7324">MTKQIGLQKRIKCLKLQLEDTAQKHAYDFMHPEVLSISQELDGLIIQAMREKNVESSTSSNSYV</sequence>
<dbReference type="EMBL" id="JBHUMM010000001">
    <property type="protein sequence ID" value="MFD2670270.1"/>
    <property type="molecule type" value="Genomic_DNA"/>
</dbReference>
<dbReference type="Pfam" id="PF09388">
    <property type="entry name" value="SpoOE-like"/>
    <property type="match status" value="1"/>
</dbReference>
<dbReference type="SUPFAM" id="SSF140500">
    <property type="entry name" value="BAS1536-like"/>
    <property type="match status" value="1"/>
</dbReference>
<reference evidence="2" key="1">
    <citation type="journal article" date="2019" name="Int. J. Syst. Evol. Microbiol.">
        <title>The Global Catalogue of Microorganisms (GCM) 10K type strain sequencing project: providing services to taxonomists for standard genome sequencing and annotation.</title>
        <authorList>
            <consortium name="The Broad Institute Genomics Platform"/>
            <consortium name="The Broad Institute Genome Sequencing Center for Infectious Disease"/>
            <person name="Wu L."/>
            <person name="Ma J."/>
        </authorList>
    </citation>
    <scope>NUCLEOTIDE SEQUENCE [LARGE SCALE GENOMIC DNA]</scope>
    <source>
        <strain evidence="2">KCTC 33676</strain>
    </source>
</reference>
<organism evidence="1 2">
    <name type="scientific">Marinicrinis sediminis</name>
    <dbReference type="NCBI Taxonomy" id="1652465"/>
    <lineage>
        <taxon>Bacteria</taxon>
        <taxon>Bacillati</taxon>
        <taxon>Bacillota</taxon>
        <taxon>Bacilli</taxon>
        <taxon>Bacillales</taxon>
        <taxon>Paenibacillaceae</taxon>
    </lineage>
</organism>
<name>A0ABW5R5F7_9BACL</name>
<evidence type="ECO:0000313" key="2">
    <source>
        <dbReference type="Proteomes" id="UP001597497"/>
    </source>
</evidence>
<comment type="caution">
    <text evidence="1">The sequence shown here is derived from an EMBL/GenBank/DDBJ whole genome shotgun (WGS) entry which is preliminary data.</text>
</comment>
<dbReference type="Gene3D" id="4.10.280.10">
    <property type="entry name" value="Helix-loop-helix DNA-binding domain"/>
    <property type="match status" value="1"/>
</dbReference>
<dbReference type="RefSeq" id="WP_379927604.1">
    <property type="nucleotide sequence ID" value="NZ_JBHUMM010000001.1"/>
</dbReference>
<keyword evidence="2" id="KW-1185">Reference proteome</keyword>
<dbReference type="InterPro" id="IPR018540">
    <property type="entry name" value="Spo0E-like"/>
</dbReference>
<dbReference type="Proteomes" id="UP001597497">
    <property type="component" value="Unassembled WGS sequence"/>
</dbReference>